<organism evidence="2 3">
    <name type="scientific">Pristionchus fissidentatus</name>
    <dbReference type="NCBI Taxonomy" id="1538716"/>
    <lineage>
        <taxon>Eukaryota</taxon>
        <taxon>Metazoa</taxon>
        <taxon>Ecdysozoa</taxon>
        <taxon>Nematoda</taxon>
        <taxon>Chromadorea</taxon>
        <taxon>Rhabditida</taxon>
        <taxon>Rhabditina</taxon>
        <taxon>Diplogasteromorpha</taxon>
        <taxon>Diplogasteroidea</taxon>
        <taxon>Neodiplogasteridae</taxon>
        <taxon>Pristionchus</taxon>
    </lineage>
</organism>
<gene>
    <name evidence="2" type="ORF">PFISCL1PPCAC_8500</name>
</gene>
<comment type="caution">
    <text evidence="2">The sequence shown here is derived from an EMBL/GenBank/DDBJ whole genome shotgun (WGS) entry which is preliminary data.</text>
</comment>
<dbReference type="Proteomes" id="UP001432322">
    <property type="component" value="Unassembled WGS sequence"/>
</dbReference>
<reference evidence="2" key="1">
    <citation type="submission" date="2023-10" db="EMBL/GenBank/DDBJ databases">
        <title>Genome assembly of Pristionchus species.</title>
        <authorList>
            <person name="Yoshida K."/>
            <person name="Sommer R.J."/>
        </authorList>
    </citation>
    <scope>NUCLEOTIDE SEQUENCE</scope>
    <source>
        <strain evidence="2">RS5133</strain>
    </source>
</reference>
<dbReference type="EMBL" id="BTSY01000003">
    <property type="protein sequence ID" value="GMT17203.1"/>
    <property type="molecule type" value="Genomic_DNA"/>
</dbReference>
<proteinExistence type="predicted"/>
<evidence type="ECO:0000256" key="1">
    <source>
        <dbReference type="SAM" id="Coils"/>
    </source>
</evidence>
<protein>
    <submittedName>
        <fullName evidence="2">Uncharacterized protein</fullName>
    </submittedName>
</protein>
<name>A0AAV5VG22_9BILA</name>
<accession>A0AAV5VG22</accession>
<feature type="non-terminal residue" evidence="2">
    <location>
        <position position="1"/>
    </location>
</feature>
<keyword evidence="1" id="KW-0175">Coiled coil</keyword>
<dbReference type="AlphaFoldDB" id="A0AAV5VG22"/>
<evidence type="ECO:0000313" key="2">
    <source>
        <dbReference type="EMBL" id="GMT17203.1"/>
    </source>
</evidence>
<sequence length="370" mass="43003">LFQPLAVGVVSTTAVATTAIANAYRSKQEAITEKHRYNTEQVISERREKEIDGDIEMKKLDNARLACESDQKIRTQEAVEKAKKELEENFNEKMKEKRKAYKEEMTRTASSREIDKERLKSKYEEEIKELKNTRDADLKKLKEELRMLKIENKEADEAAQQHFRKQEEEKSLLRDENYTNMMAVSVTSKMDDVSGNQQVKINSLREKSIPLKTAHDKLIKKAKFSGTEGINNEVRELLIEQVTSVLREIDNCVMALLNSPYKCHFPLRIQEENNILIVRLNDHLKLYENSLNSFNGKVENESTRTMVQQLEVVMEDLKGFPDAQTRKHTDERIQNFTLKQIRRLETIESRSVQVHNLQSLEDGVEHPSPP</sequence>
<keyword evidence="3" id="KW-1185">Reference proteome</keyword>
<feature type="coiled-coil region" evidence="1">
    <location>
        <begin position="69"/>
        <end position="161"/>
    </location>
</feature>
<evidence type="ECO:0000313" key="3">
    <source>
        <dbReference type="Proteomes" id="UP001432322"/>
    </source>
</evidence>